<dbReference type="AlphaFoldDB" id="A0A6M6E2D8"/>
<accession>A0A6M6E2D8</accession>
<evidence type="ECO:0000313" key="2">
    <source>
        <dbReference type="Proteomes" id="UP000501076"/>
    </source>
</evidence>
<name>A0A6M6E2D8_PRIMG</name>
<organism evidence="1 2">
    <name type="scientific">Priestia megaterium</name>
    <name type="common">Bacillus megaterium</name>
    <dbReference type="NCBI Taxonomy" id="1404"/>
    <lineage>
        <taxon>Bacteria</taxon>
        <taxon>Bacillati</taxon>
        <taxon>Bacillota</taxon>
        <taxon>Bacilli</taxon>
        <taxon>Bacillales</taxon>
        <taxon>Bacillaceae</taxon>
        <taxon>Priestia</taxon>
    </lineage>
</organism>
<gene>
    <name evidence="1" type="ORF">FDZ14_33360</name>
</gene>
<dbReference type="RefSeq" id="WP_171778979.1">
    <property type="nucleotide sequence ID" value="NZ_CP045273.1"/>
</dbReference>
<reference evidence="1 2" key="1">
    <citation type="submission" date="2019-10" db="EMBL/GenBank/DDBJ databases">
        <title>Complete genome sequences for adaption low water activity.</title>
        <authorList>
            <person name="Zhao L."/>
            <person name="Zhong J."/>
        </authorList>
    </citation>
    <scope>NUCLEOTIDE SEQUENCE [LARGE SCALE GENOMIC DNA]</scope>
    <source>
        <strain evidence="1 2">FDU301</strain>
        <plasmid evidence="2">pfdu301a</plasmid>
    </source>
</reference>
<dbReference type="Proteomes" id="UP000501076">
    <property type="component" value="Plasmid pFDU301A"/>
</dbReference>
<geneLocation type="plasmid" evidence="2">
    <name>pfdu301a</name>
</geneLocation>
<keyword evidence="1" id="KW-0614">Plasmid</keyword>
<evidence type="ECO:0000313" key="1">
    <source>
        <dbReference type="EMBL" id="QJX80980.1"/>
    </source>
</evidence>
<sequence length="133" mass="15372">MEFLQKDEIFAMAQYSDNLQDGVILMLSFDQLTPEEIRNIKVEDVETLTDRLSNETMKIIKGAIKERKYIDVSNCGDHSSKYELKQSEYVVRGAEDGKVSEQEVHRRAQKIFNNYTYKGMTLADIRNAGKNNK</sequence>
<protein>
    <submittedName>
        <fullName evidence="1">Uncharacterized protein</fullName>
    </submittedName>
</protein>
<proteinExistence type="predicted"/>
<dbReference type="EMBL" id="CP045273">
    <property type="protein sequence ID" value="QJX80980.1"/>
    <property type="molecule type" value="Genomic_DNA"/>
</dbReference>